<protein>
    <submittedName>
        <fullName evidence="1">Uncharacterized protein</fullName>
    </submittedName>
</protein>
<dbReference type="Proteomes" id="UP001150217">
    <property type="component" value="Unassembled WGS sequence"/>
</dbReference>
<accession>A0ABQ8VNV5</accession>
<evidence type="ECO:0000313" key="2">
    <source>
        <dbReference type="Proteomes" id="UP001150217"/>
    </source>
</evidence>
<reference evidence="1" key="1">
    <citation type="submission" date="2022-08" db="EMBL/GenBank/DDBJ databases">
        <title>A Global Phylogenomic Analysis of the Shiitake Genus Lentinula.</title>
        <authorList>
            <consortium name="DOE Joint Genome Institute"/>
            <person name="Sierra-Patev S."/>
            <person name="Min B."/>
            <person name="Naranjo-Ortiz M."/>
            <person name="Looney B."/>
            <person name="Konkel Z."/>
            <person name="Slot J.C."/>
            <person name="Sakamoto Y."/>
            <person name="Steenwyk J.L."/>
            <person name="Rokas A."/>
            <person name="Carro J."/>
            <person name="Camarero S."/>
            <person name="Ferreira P."/>
            <person name="Molpeceres G."/>
            <person name="Ruiz-Duenas F.J."/>
            <person name="Serrano A."/>
            <person name="Henrissat B."/>
            <person name="Drula E."/>
            <person name="Hughes K.W."/>
            <person name="Mata J.L."/>
            <person name="Ishikawa N.K."/>
            <person name="Vargas-Isla R."/>
            <person name="Ushijima S."/>
            <person name="Smith C.A."/>
            <person name="Ahrendt S."/>
            <person name="Andreopoulos W."/>
            <person name="He G."/>
            <person name="Labutti K."/>
            <person name="Lipzen A."/>
            <person name="Ng V."/>
            <person name="Riley R."/>
            <person name="Sandor L."/>
            <person name="Barry K."/>
            <person name="Martinez A.T."/>
            <person name="Xiao Y."/>
            <person name="Gibbons J.G."/>
            <person name="Terashima K."/>
            <person name="Grigoriev I.V."/>
            <person name="Hibbett D.S."/>
        </authorList>
    </citation>
    <scope>NUCLEOTIDE SEQUENCE</scope>
    <source>
        <strain evidence="1">RHP3577 ss4</strain>
    </source>
</reference>
<name>A0ABQ8VNV5_9AGAR</name>
<evidence type="ECO:0000313" key="1">
    <source>
        <dbReference type="EMBL" id="KAJ4497262.1"/>
    </source>
</evidence>
<comment type="caution">
    <text evidence="1">The sequence shown here is derived from an EMBL/GenBank/DDBJ whole genome shotgun (WGS) entry which is preliminary data.</text>
</comment>
<gene>
    <name evidence="1" type="ORF">C8R41DRAFT_822698</name>
</gene>
<proteinExistence type="predicted"/>
<dbReference type="EMBL" id="JANVFT010000022">
    <property type="protein sequence ID" value="KAJ4497262.1"/>
    <property type="molecule type" value="Genomic_DNA"/>
</dbReference>
<sequence>MRRSRHLLLALALATTPAVNLLVIVIENLPFRSSKGMSRTCPFTNRLLKLKRNVTNGFSPTFMEVIQENNIDRLPLQIQALRGSVEQTLHSRFGSRLRFGAGGVVGLGGEITGEGDLDRYLVFRPPGEVGEGSDEGFAGF</sequence>
<keyword evidence="2" id="KW-1185">Reference proteome</keyword>
<organism evidence="1 2">
    <name type="scientific">Lentinula lateritia</name>
    <dbReference type="NCBI Taxonomy" id="40482"/>
    <lineage>
        <taxon>Eukaryota</taxon>
        <taxon>Fungi</taxon>
        <taxon>Dikarya</taxon>
        <taxon>Basidiomycota</taxon>
        <taxon>Agaricomycotina</taxon>
        <taxon>Agaricomycetes</taxon>
        <taxon>Agaricomycetidae</taxon>
        <taxon>Agaricales</taxon>
        <taxon>Marasmiineae</taxon>
        <taxon>Omphalotaceae</taxon>
        <taxon>Lentinula</taxon>
    </lineage>
</organism>